<dbReference type="GO" id="GO:0005730">
    <property type="term" value="C:nucleolus"/>
    <property type="evidence" value="ECO:0007669"/>
    <property type="project" value="TreeGrafter"/>
</dbReference>
<dbReference type="PANTHER" id="PTHR23149:SF9">
    <property type="entry name" value="G PATCH DOMAIN-CONTAINING PROTEIN 4"/>
    <property type="match status" value="1"/>
</dbReference>
<evidence type="ECO:0000256" key="1">
    <source>
        <dbReference type="ARBA" id="ARBA00040365"/>
    </source>
</evidence>
<dbReference type="PROSITE" id="PS50174">
    <property type="entry name" value="G_PATCH"/>
    <property type="match status" value="1"/>
</dbReference>
<reference evidence="4" key="1">
    <citation type="submission" date="2015-11" db="EMBL/GenBank/DDBJ databases">
        <title>De novo transcriptome assembly of four potential Pierce s Disease insect vectors from Arizona vineyards.</title>
        <authorList>
            <person name="Tassone E.E."/>
        </authorList>
    </citation>
    <scope>NUCLEOTIDE SEQUENCE</scope>
</reference>
<protein>
    <recommendedName>
        <fullName evidence="1">G patch domain-containing protein 4</fullName>
    </recommendedName>
</protein>
<feature type="domain" description="G-patch" evidence="3">
    <location>
        <begin position="1"/>
        <end position="46"/>
    </location>
</feature>
<proteinExistence type="predicted"/>
<sequence>MEFSKRYLLKYGWNEGEGLGKTQSGIKNAIKPKLKFDKAGMGYDHSLEFTDSWWEKVYNEALNVTNIQDTKPMLDTENNSPGEVNNQKRKKKRKKKLYDSDNLFEACEGRTVHKGARHGLELSGKLQRLEEQEKKLLEGNRNSCIEVIEENKSISAQQIVDKSLAKREIKSHQYKNKLKQKNMSSYSETVRDFNSANNVKTVVKYKYL</sequence>
<dbReference type="GO" id="GO:0003676">
    <property type="term" value="F:nucleic acid binding"/>
    <property type="evidence" value="ECO:0007669"/>
    <property type="project" value="InterPro"/>
</dbReference>
<dbReference type="PANTHER" id="PTHR23149">
    <property type="entry name" value="G PATCH DOMAIN CONTAINING PROTEIN"/>
    <property type="match status" value="1"/>
</dbReference>
<dbReference type="EMBL" id="GEBQ01001657">
    <property type="protein sequence ID" value="JAT38320.1"/>
    <property type="molecule type" value="Transcribed_RNA"/>
</dbReference>
<dbReference type="AlphaFoldDB" id="A0A1B6MQW0"/>
<dbReference type="InterPro" id="IPR050656">
    <property type="entry name" value="PINX1"/>
</dbReference>
<feature type="compositionally biased region" description="Polar residues" evidence="2">
    <location>
        <begin position="76"/>
        <end position="85"/>
    </location>
</feature>
<dbReference type="Pfam" id="PF01585">
    <property type="entry name" value="G-patch"/>
    <property type="match status" value="1"/>
</dbReference>
<gene>
    <name evidence="4" type="ORF">g.17302</name>
</gene>
<organism evidence="4">
    <name type="scientific">Graphocephala atropunctata</name>
    <dbReference type="NCBI Taxonomy" id="36148"/>
    <lineage>
        <taxon>Eukaryota</taxon>
        <taxon>Metazoa</taxon>
        <taxon>Ecdysozoa</taxon>
        <taxon>Arthropoda</taxon>
        <taxon>Hexapoda</taxon>
        <taxon>Insecta</taxon>
        <taxon>Pterygota</taxon>
        <taxon>Neoptera</taxon>
        <taxon>Paraneoptera</taxon>
        <taxon>Hemiptera</taxon>
        <taxon>Auchenorrhyncha</taxon>
        <taxon>Membracoidea</taxon>
        <taxon>Cicadellidae</taxon>
        <taxon>Cicadellinae</taxon>
        <taxon>Cicadellini</taxon>
        <taxon>Graphocephala</taxon>
    </lineage>
</organism>
<evidence type="ECO:0000313" key="4">
    <source>
        <dbReference type="EMBL" id="JAT38320.1"/>
    </source>
</evidence>
<dbReference type="SMART" id="SM00443">
    <property type="entry name" value="G_patch"/>
    <property type="match status" value="1"/>
</dbReference>
<evidence type="ECO:0000256" key="2">
    <source>
        <dbReference type="SAM" id="MobiDB-lite"/>
    </source>
</evidence>
<accession>A0A1B6MQW0</accession>
<name>A0A1B6MQW0_9HEMI</name>
<evidence type="ECO:0000259" key="3">
    <source>
        <dbReference type="PROSITE" id="PS50174"/>
    </source>
</evidence>
<dbReference type="InterPro" id="IPR000467">
    <property type="entry name" value="G_patch_dom"/>
</dbReference>
<feature type="region of interest" description="Disordered" evidence="2">
    <location>
        <begin position="70"/>
        <end position="95"/>
    </location>
</feature>